<keyword evidence="1" id="KW-0808">Transferase</keyword>
<evidence type="ECO:0000313" key="1">
    <source>
        <dbReference type="EMBL" id="DAE46921.1"/>
    </source>
</evidence>
<accession>A0A8S5RQN4</accession>
<protein>
    <submittedName>
        <fullName evidence="1">PUTATIVE 2'-O-METHYL TRANSFERASE</fullName>
    </submittedName>
</protein>
<reference evidence="1" key="1">
    <citation type="journal article" date="2021" name="Proc. Natl. Acad. Sci. U.S.A.">
        <title>A Catalog of Tens of Thousands of Viruses from Human Metagenomes Reveals Hidden Associations with Chronic Diseases.</title>
        <authorList>
            <person name="Tisza M.J."/>
            <person name="Buck C.B."/>
        </authorList>
    </citation>
    <scope>NUCLEOTIDE SEQUENCE</scope>
    <source>
        <strain evidence="1">CtuoI59</strain>
    </source>
</reference>
<sequence length="36" mass="4213">MFLTYGGAKCAVYCKYHKRCGTFCERSKNYGDELRI</sequence>
<dbReference type="GO" id="GO:0016740">
    <property type="term" value="F:transferase activity"/>
    <property type="evidence" value="ECO:0007669"/>
    <property type="project" value="UniProtKB-KW"/>
</dbReference>
<name>A0A8S5RQN4_9CAUD</name>
<dbReference type="EMBL" id="BK033130">
    <property type="protein sequence ID" value="DAE46921.1"/>
    <property type="molecule type" value="Genomic_DNA"/>
</dbReference>
<proteinExistence type="predicted"/>
<organism evidence="1">
    <name type="scientific">Ackermannviridae sp</name>
    <dbReference type="NCBI Taxonomy" id="2831612"/>
    <lineage>
        <taxon>Viruses</taxon>
        <taxon>Duplodnaviria</taxon>
        <taxon>Heunggongvirae</taxon>
        <taxon>Uroviricota</taxon>
        <taxon>Caudoviricetes</taxon>
        <taxon>Pantevenvirales</taxon>
        <taxon>Ackermannviridae</taxon>
    </lineage>
</organism>